<keyword evidence="6" id="KW-0223">Dioxygenase</keyword>
<name>A0A8F1SZL1_9TRAC</name>
<dbReference type="InterPro" id="IPR026992">
    <property type="entry name" value="DIOX_N"/>
</dbReference>
<keyword evidence="4" id="KW-0560">Oxidoreductase</keyword>
<keyword evidence="2 4" id="KW-0479">Metal-binding</keyword>
<evidence type="ECO:0000313" key="6">
    <source>
        <dbReference type="EMBL" id="QWQ66227.1"/>
    </source>
</evidence>
<evidence type="ECO:0000256" key="4">
    <source>
        <dbReference type="RuleBase" id="RU003682"/>
    </source>
</evidence>
<proteinExistence type="evidence at transcript level"/>
<dbReference type="GO" id="GO:0051213">
    <property type="term" value="F:dioxygenase activity"/>
    <property type="evidence" value="ECO:0007669"/>
    <property type="project" value="UniProtKB-KW"/>
</dbReference>
<dbReference type="FunFam" id="2.60.120.330:FF:000079">
    <property type="entry name" value="Protein SRG1"/>
    <property type="match status" value="1"/>
</dbReference>
<dbReference type="Pfam" id="PF14226">
    <property type="entry name" value="DIOX_N"/>
    <property type="match status" value="1"/>
</dbReference>
<dbReference type="InterPro" id="IPR027443">
    <property type="entry name" value="IPNS-like_sf"/>
</dbReference>
<dbReference type="PANTHER" id="PTHR47991">
    <property type="entry name" value="OXOGLUTARATE/IRON-DEPENDENT DIOXYGENASE"/>
    <property type="match status" value="1"/>
</dbReference>
<dbReference type="SUPFAM" id="SSF51197">
    <property type="entry name" value="Clavaminate synthase-like"/>
    <property type="match status" value="1"/>
</dbReference>
<dbReference type="EMBL" id="MZ190759">
    <property type="protein sequence ID" value="QWQ66227.1"/>
    <property type="molecule type" value="mRNA"/>
</dbReference>
<comment type="similarity">
    <text evidence="1 4">Belongs to the iron/ascorbate-dependent oxidoreductase family.</text>
</comment>
<dbReference type="InterPro" id="IPR044861">
    <property type="entry name" value="IPNS-like_FE2OG_OXY"/>
</dbReference>
<keyword evidence="3 4" id="KW-0408">Iron</keyword>
<dbReference type="Gene3D" id="2.60.120.330">
    <property type="entry name" value="B-lactam Antibiotic, Isopenicillin N Synthase, Chain"/>
    <property type="match status" value="1"/>
</dbReference>
<feature type="domain" description="Fe2OG dioxygenase" evidence="5">
    <location>
        <begin position="207"/>
        <end position="308"/>
    </location>
</feature>
<dbReference type="InterPro" id="IPR005123">
    <property type="entry name" value="Oxoglu/Fe-dep_dioxygenase_dom"/>
</dbReference>
<dbReference type="GO" id="GO:0046872">
    <property type="term" value="F:metal ion binding"/>
    <property type="evidence" value="ECO:0007669"/>
    <property type="project" value="UniProtKB-KW"/>
</dbReference>
<dbReference type="InterPro" id="IPR050295">
    <property type="entry name" value="Plant_2OG-oxidoreductases"/>
</dbReference>
<evidence type="ECO:0000256" key="2">
    <source>
        <dbReference type="ARBA" id="ARBA00022723"/>
    </source>
</evidence>
<organism evidence="6">
    <name type="scientific">Phlegmariurus tetrastichus</name>
    <dbReference type="NCBI Taxonomy" id="1263146"/>
    <lineage>
        <taxon>Eukaryota</taxon>
        <taxon>Viridiplantae</taxon>
        <taxon>Streptophyta</taxon>
        <taxon>Embryophyta</taxon>
        <taxon>Tracheophyta</taxon>
        <taxon>Lycopodiopsida</taxon>
        <taxon>Lycopodiales</taxon>
        <taxon>Lycopodiaceae</taxon>
        <taxon>Huperzioideae</taxon>
        <taxon>Phlegmariurus</taxon>
    </lineage>
</organism>
<sequence>MAAVANASASDLPWSVLKMVEMNGSAGGGGRVPNCFIRPVEEAASHSTSLDLRVPVVDMNTFKGSTKTQALQQLASACESWGFFQLSNHGVPNHLIQQTLQLSRQFFELPFEEKQKYVIDPDCNTDGYGRVNIKSSENDLLDWGDSFVAEYSPASSRNFDKWPMEPAAFRKVVSAYCDEIEKLSHELFSLFEEALGLPPAYIREVCGEHGLQFGINYYPSCPQPDLVLGLSAHSDNVPIITILIQDEAGLQVRKDGKWVQVDAIPNHIVVNIADQLEVISNGRFKSVVHRVAVNSLKSRLSFSIFYKPEIGAQIAPAPQLLDELHPALYEERTFSGVSPYAQTRLQEQESLEKIRLSSRK</sequence>
<dbReference type="AlphaFoldDB" id="A0A8F1SZL1"/>
<dbReference type="Pfam" id="PF03171">
    <property type="entry name" value="2OG-FeII_Oxy"/>
    <property type="match status" value="1"/>
</dbReference>
<evidence type="ECO:0000256" key="1">
    <source>
        <dbReference type="ARBA" id="ARBA00008056"/>
    </source>
</evidence>
<evidence type="ECO:0000259" key="5">
    <source>
        <dbReference type="PROSITE" id="PS51471"/>
    </source>
</evidence>
<dbReference type="PROSITE" id="PS51471">
    <property type="entry name" value="FE2OG_OXY"/>
    <property type="match status" value="1"/>
</dbReference>
<evidence type="ECO:0000256" key="3">
    <source>
        <dbReference type="ARBA" id="ARBA00023004"/>
    </source>
</evidence>
<reference evidence="6" key="1">
    <citation type="journal article" date="2021" name="Proc. Natl. Acad. Sci. U.S.A.">
        <title>A metabolic regulon reveals early and late acting enzymes in neuroactive Lycopodium alkaloid biosynthesis.</title>
        <authorList>
            <person name="Nett R.S."/>
            <person name="Dho Y."/>
            <person name="Low Y.-Y."/>
            <person name="Sattely E.S."/>
        </authorList>
    </citation>
    <scope>NUCLEOTIDE SEQUENCE</scope>
</reference>
<protein>
    <submittedName>
        <fullName evidence="6">Fe(II)/2-oxoglutarate-dependent dioxygenase 3</fullName>
    </submittedName>
</protein>
<accession>A0A8F1SZL1</accession>